<dbReference type="Pfam" id="PF07228">
    <property type="entry name" value="SpoIIE"/>
    <property type="match status" value="1"/>
</dbReference>
<dbReference type="SUPFAM" id="SSF48452">
    <property type="entry name" value="TPR-like"/>
    <property type="match status" value="2"/>
</dbReference>
<keyword evidence="1" id="KW-0175">Coiled coil</keyword>
<proteinExistence type="predicted"/>
<dbReference type="InterPro" id="IPR011990">
    <property type="entry name" value="TPR-like_helical_dom_sf"/>
</dbReference>
<reference evidence="4 5" key="1">
    <citation type="submission" date="2016-09" db="EMBL/GenBank/DDBJ databases">
        <authorList>
            <person name="Capua I."/>
            <person name="De Benedictis P."/>
            <person name="Joannis T."/>
            <person name="Lombin L.H."/>
            <person name="Cattoli G."/>
        </authorList>
    </citation>
    <scope>NUCLEOTIDE SEQUENCE [LARGE SCALE GENOMIC DNA]</scope>
    <source>
        <strain evidence="4 5">A7P-90m</strain>
    </source>
</reference>
<dbReference type="SMART" id="SM00331">
    <property type="entry name" value="PP2C_SIG"/>
    <property type="match status" value="1"/>
</dbReference>
<keyword evidence="2" id="KW-1133">Transmembrane helix</keyword>
<dbReference type="AlphaFoldDB" id="A0A1G6Q6H8"/>
<dbReference type="SMART" id="SM00028">
    <property type="entry name" value="TPR"/>
    <property type="match status" value="5"/>
</dbReference>
<dbReference type="STRING" id="1640674.SAMN05216323_105817"/>
<feature type="coiled-coil region" evidence="1">
    <location>
        <begin position="368"/>
        <end position="395"/>
    </location>
</feature>
<dbReference type="Gene3D" id="3.60.40.10">
    <property type="entry name" value="PPM-type phosphatase domain"/>
    <property type="match status" value="1"/>
</dbReference>
<dbReference type="Gene3D" id="1.25.40.10">
    <property type="entry name" value="Tetratricopeptide repeat domain"/>
    <property type="match status" value="2"/>
</dbReference>
<accession>A0A1G6Q6H8</accession>
<dbReference type="Proteomes" id="UP000199452">
    <property type="component" value="Unassembled WGS sequence"/>
</dbReference>
<organism evidence="4 5">
    <name type="scientific">Williamwhitmania taraxaci</name>
    <dbReference type="NCBI Taxonomy" id="1640674"/>
    <lineage>
        <taxon>Bacteria</taxon>
        <taxon>Pseudomonadati</taxon>
        <taxon>Bacteroidota</taxon>
        <taxon>Bacteroidia</taxon>
        <taxon>Bacteroidales</taxon>
        <taxon>Williamwhitmaniaceae</taxon>
        <taxon>Williamwhitmania</taxon>
    </lineage>
</organism>
<keyword evidence="2" id="KW-0472">Membrane</keyword>
<feature type="transmembrane region" description="Helical" evidence="2">
    <location>
        <begin position="404"/>
        <end position="423"/>
    </location>
</feature>
<dbReference type="InterPro" id="IPR001932">
    <property type="entry name" value="PPM-type_phosphatase-like_dom"/>
</dbReference>
<dbReference type="Pfam" id="PF13181">
    <property type="entry name" value="TPR_8"/>
    <property type="match status" value="1"/>
</dbReference>
<evidence type="ECO:0000256" key="2">
    <source>
        <dbReference type="SAM" id="Phobius"/>
    </source>
</evidence>
<name>A0A1G6Q6H8_9BACT</name>
<evidence type="ECO:0000259" key="3">
    <source>
        <dbReference type="SMART" id="SM00331"/>
    </source>
</evidence>
<gene>
    <name evidence="4" type="ORF">SAMN05216323_105817</name>
</gene>
<feature type="coiled-coil region" evidence="1">
    <location>
        <begin position="423"/>
        <end position="474"/>
    </location>
</feature>
<protein>
    <submittedName>
        <fullName evidence="4">Tetratricopeptide repeat-containing protein</fullName>
    </submittedName>
</protein>
<dbReference type="InterPro" id="IPR019734">
    <property type="entry name" value="TPR_rpt"/>
</dbReference>
<evidence type="ECO:0000313" key="4">
    <source>
        <dbReference type="EMBL" id="SDC88072.1"/>
    </source>
</evidence>
<sequence length="748" mass="85054">MRNQFSRYLLVIILFAALTHIAGGEPINSGPQSPLRNDSVGILKLLRNADSILRKGEHQKSLNLADSAFHLLSKLGNKRLELRSLQMSGISASSSGDFSKALDFHYKSLQIAEELRDTSSMITVLNDLGVVFYTKSTYPKALEFLLRGFRLATSVKDTSLMMTTLHSLGLVEMQKGDTAQSLNYFHTAYRYGLILDDKRTLALLNNALGNYYMSINDVEYALSEYTQALTRFTEVNDIVGVSRVYNNIGLLYSQMGAFSKSRKSLGESLRLKLEINDQRGLCSIYHSMGVLYQRMGDYTKSIEWGTKSYFKSRQIGALRTAELAATLLSESYEKKGDLAGAMTYLKVARNLHDSIFSNENSRQMVESELIWNQEVKQIEKRVEQEKNKIIDKEHNNQLVMVRNFFVALSLLIFLLTTFMVLYYRRKIKAAKILESQYSEIEKQKEEIAAQRDEIEDQRNALADLAWELQQKNEVTTTHRDELWTQRDVLSTQKKEITDSIEYAKRIQAAALPNQEVFTQIFPDSFIVYKPKSIVGGDFYWVAKIGKYKVLAVGDCTGHGVPGGFMSMLGIALLNEVVKREEVRTASQVLDELRDYLISSLQPSHDETDPSDGMDLVVAIIDEELNSMQYASANMPFYLIRNDEGGIPRLKDFLPDRMPIGNYQIMRPFTNNTIDLLPGDIFYFFSDGFPDQFGGSEEKKLCPGRFKQMLLSFHDRPIILQGDLLSDSFMRWKGDKIQIDDVLVVGIQI</sequence>
<dbReference type="PANTHER" id="PTHR10098">
    <property type="entry name" value="RAPSYN-RELATED"/>
    <property type="match status" value="1"/>
</dbReference>
<dbReference type="OrthoDB" id="1523128at2"/>
<evidence type="ECO:0000256" key="1">
    <source>
        <dbReference type="SAM" id="Coils"/>
    </source>
</evidence>
<evidence type="ECO:0000313" key="5">
    <source>
        <dbReference type="Proteomes" id="UP000199452"/>
    </source>
</evidence>
<feature type="domain" description="PPM-type phosphatase" evidence="3">
    <location>
        <begin position="517"/>
        <end position="748"/>
    </location>
</feature>
<keyword evidence="5" id="KW-1185">Reference proteome</keyword>
<dbReference type="RefSeq" id="WP_092439867.1">
    <property type="nucleotide sequence ID" value="NZ_FMYP01000058.1"/>
</dbReference>
<dbReference type="InterPro" id="IPR036457">
    <property type="entry name" value="PPM-type-like_dom_sf"/>
</dbReference>
<keyword evidence="2" id="KW-0812">Transmembrane</keyword>
<dbReference type="EMBL" id="FMYP01000058">
    <property type="protein sequence ID" value="SDC88072.1"/>
    <property type="molecule type" value="Genomic_DNA"/>
</dbReference>